<sequence length="234" mass="25434">MVETGAEPETAEPEHETAEPAHETTPAPAGRWFDAPVLSGDHVRLEPMSHSHAEGLAAAADDQVFEHLRITRVPRTREEGEAFVRAVLAQRDKRVLLPWTQLDAVTGEVAGTTSYYEIELGVPTSFYATVQLACNVRVVDDPDEKAAVLNRQLGHFEPGSGRAPVPTEADRRLLSGLRALELTVTGVRAKFKYAGNKQDAHRREIAAGLAARGGPSDNRARAHLLRGLEKSAEP</sequence>
<dbReference type="InterPro" id="IPR007396">
    <property type="entry name" value="TR_PAI2-type"/>
</dbReference>
<dbReference type="PANTHER" id="PTHR43610">
    <property type="entry name" value="BLL6696 PROTEIN"/>
    <property type="match status" value="1"/>
</dbReference>
<dbReference type="EMBL" id="JACBZH010000001">
    <property type="protein sequence ID" value="NYH91510.1"/>
    <property type="molecule type" value="Genomic_DNA"/>
</dbReference>
<evidence type="ECO:0000313" key="3">
    <source>
        <dbReference type="Proteomes" id="UP000579605"/>
    </source>
</evidence>
<dbReference type="InterPro" id="IPR012349">
    <property type="entry name" value="Split_barrel_FMN-bd"/>
</dbReference>
<proteinExistence type="predicted"/>
<dbReference type="Proteomes" id="UP000579605">
    <property type="component" value="Unassembled WGS sequence"/>
</dbReference>
<evidence type="ECO:0000256" key="1">
    <source>
        <dbReference type="SAM" id="MobiDB-lite"/>
    </source>
</evidence>
<reference evidence="2 3" key="1">
    <citation type="submission" date="2020-07" db="EMBL/GenBank/DDBJ databases">
        <title>Sequencing the genomes of 1000 actinobacteria strains.</title>
        <authorList>
            <person name="Klenk H.-P."/>
        </authorList>
    </citation>
    <scope>NUCLEOTIDE SEQUENCE [LARGE SCALE GENOMIC DNA]</scope>
    <source>
        <strain evidence="2 3">DSM 18448</strain>
    </source>
</reference>
<dbReference type="PANTHER" id="PTHR43610:SF1">
    <property type="entry name" value="N-ACETYLTRANSFERASE DOMAIN-CONTAINING PROTEIN"/>
    <property type="match status" value="1"/>
</dbReference>
<name>A0A852ZR55_9ACTN</name>
<gene>
    <name evidence="2" type="ORF">F4554_004148</name>
</gene>
<dbReference type="AlphaFoldDB" id="A0A852ZR55"/>
<feature type="region of interest" description="Disordered" evidence="1">
    <location>
        <begin position="1"/>
        <end position="31"/>
    </location>
</feature>
<feature type="compositionally biased region" description="Basic and acidic residues" evidence="1">
    <location>
        <begin position="12"/>
        <end position="22"/>
    </location>
</feature>
<dbReference type="SUPFAM" id="SSF55729">
    <property type="entry name" value="Acyl-CoA N-acyltransferases (Nat)"/>
    <property type="match status" value="1"/>
</dbReference>
<comment type="caution">
    <text evidence="2">The sequence shown here is derived from an EMBL/GenBank/DDBJ whole genome shotgun (WGS) entry which is preliminary data.</text>
</comment>
<protein>
    <submittedName>
        <fullName evidence="2">Uncharacterized protein</fullName>
    </submittedName>
</protein>
<evidence type="ECO:0000313" key="2">
    <source>
        <dbReference type="EMBL" id="NYH91510.1"/>
    </source>
</evidence>
<dbReference type="RefSeq" id="WP_238341366.1">
    <property type="nucleotide sequence ID" value="NZ_BAAARR010000001.1"/>
</dbReference>
<keyword evidence="3" id="KW-1185">Reference proteome</keyword>
<dbReference type="Pfam" id="PF04299">
    <property type="entry name" value="FMN_bind_2"/>
    <property type="match status" value="1"/>
</dbReference>
<dbReference type="InterPro" id="IPR016181">
    <property type="entry name" value="Acyl_CoA_acyltransferase"/>
</dbReference>
<accession>A0A852ZR55</accession>
<organism evidence="2 3">
    <name type="scientific">Actinopolymorpha rutila</name>
    <dbReference type="NCBI Taxonomy" id="446787"/>
    <lineage>
        <taxon>Bacteria</taxon>
        <taxon>Bacillati</taxon>
        <taxon>Actinomycetota</taxon>
        <taxon>Actinomycetes</taxon>
        <taxon>Propionibacteriales</taxon>
        <taxon>Actinopolymorphaceae</taxon>
        <taxon>Actinopolymorpha</taxon>
    </lineage>
</organism>
<dbReference type="Gene3D" id="2.30.110.10">
    <property type="entry name" value="Electron Transport, Fmn-binding Protein, Chain A"/>
    <property type="match status" value="1"/>
</dbReference>
<dbReference type="SUPFAM" id="SSF50475">
    <property type="entry name" value="FMN-binding split barrel"/>
    <property type="match status" value="1"/>
</dbReference>